<evidence type="ECO:0000259" key="1">
    <source>
        <dbReference type="Pfam" id="PF16778"/>
    </source>
</evidence>
<dbReference type="Proteomes" id="UP001617296">
    <property type="component" value="Unassembled WGS sequence"/>
</dbReference>
<evidence type="ECO:0000313" key="3">
    <source>
        <dbReference type="Proteomes" id="UP001617296"/>
    </source>
</evidence>
<keyword evidence="3" id="KW-1185">Reference proteome</keyword>
<dbReference type="RefSeq" id="WP_401231998.1">
    <property type="nucleotide sequence ID" value="NZ_JBIUVY010000030.1"/>
</dbReference>
<dbReference type="Pfam" id="PF16778">
    <property type="entry name" value="Phage_tail_APC"/>
    <property type="match status" value="1"/>
</dbReference>
<comment type="caution">
    <text evidence="2">The sequence shown here is derived from an EMBL/GenBank/DDBJ whole genome shotgun (WGS) entry which is preliminary data.</text>
</comment>
<dbReference type="InterPro" id="IPR031893">
    <property type="entry name" value="Phage_tail_APC"/>
</dbReference>
<feature type="domain" description="Phage tail assembly chaperone-like" evidence="1">
    <location>
        <begin position="72"/>
        <end position="128"/>
    </location>
</feature>
<accession>A0ABW8DQ18</accession>
<proteinExistence type="predicted"/>
<sequence length="130" mass="14113">MTTYYYSAATNGFYNSDDHSELPGDVVEIGKELLDELVLGNSIGLIIVPDGKGLPICVSSESLMSDDELAGTVRQRRDSLLAESDWVSLRANETGKAVPAAWLAYRTALRDLPSQAGWPRSIVWPTAPSN</sequence>
<reference evidence="2 3" key="1">
    <citation type="submission" date="2024-10" db="EMBL/GenBank/DDBJ databases">
        <title>The Natural Products Discovery Center: Release of the First 8490 Sequenced Strains for Exploring Actinobacteria Biosynthetic Diversity.</title>
        <authorList>
            <person name="Kalkreuter E."/>
            <person name="Kautsar S.A."/>
            <person name="Yang D."/>
            <person name="Bader C.D."/>
            <person name="Teijaro C.N."/>
            <person name="Fluegel L."/>
            <person name="Davis C.M."/>
            <person name="Simpson J.R."/>
            <person name="Lauterbach L."/>
            <person name="Steele A.D."/>
            <person name="Gui C."/>
            <person name="Meng S."/>
            <person name="Li G."/>
            <person name="Viehrig K."/>
            <person name="Ye F."/>
            <person name="Su P."/>
            <person name="Kiefer A.F."/>
            <person name="Nichols A."/>
            <person name="Cepeda A.J."/>
            <person name="Yan W."/>
            <person name="Fan B."/>
            <person name="Jiang Y."/>
            <person name="Adhikari A."/>
            <person name="Zheng C.-J."/>
            <person name="Schuster L."/>
            <person name="Cowan T.M."/>
            <person name="Smanski M.J."/>
            <person name="Chevrette M.G."/>
            <person name="De Carvalho L.P.S."/>
            <person name="Shen B."/>
        </authorList>
    </citation>
    <scope>NUCLEOTIDE SEQUENCE [LARGE SCALE GENOMIC DNA]</scope>
    <source>
        <strain evidence="2 3">NPDC087689</strain>
    </source>
</reference>
<gene>
    <name evidence="2" type="ORF">ACIOUF_17420</name>
</gene>
<dbReference type="Gene3D" id="6.10.140.1310">
    <property type="match status" value="1"/>
</dbReference>
<evidence type="ECO:0000313" key="2">
    <source>
        <dbReference type="EMBL" id="MFJ2288111.1"/>
    </source>
</evidence>
<protein>
    <submittedName>
        <fullName evidence="2">Tail fiber assembly protein</fullName>
    </submittedName>
</protein>
<name>A0ABW8DQ18_9PSED</name>
<dbReference type="EMBL" id="JBIUVY010000030">
    <property type="protein sequence ID" value="MFJ2288111.1"/>
    <property type="molecule type" value="Genomic_DNA"/>
</dbReference>
<organism evidence="2 3">
    <name type="scientific">Pseudomonas iridis</name>
    <dbReference type="NCBI Taxonomy" id="2710587"/>
    <lineage>
        <taxon>Bacteria</taxon>
        <taxon>Pseudomonadati</taxon>
        <taxon>Pseudomonadota</taxon>
        <taxon>Gammaproteobacteria</taxon>
        <taxon>Pseudomonadales</taxon>
        <taxon>Pseudomonadaceae</taxon>
        <taxon>Pseudomonas</taxon>
    </lineage>
</organism>